<sequence>MKKLLLAATVVAFGVSPVMAQSGNTTTDSSGGAAASSTTSTTGGASTSTSTSGGSSGLSSEQMVASQGNVLKALQQAGYTEAKVMDAAYMVQAKTPNGELVLMMIDTSGRVMGAQAAPTGNATSGSSSSGSSTSGSSTDSSNSGSAN</sequence>
<dbReference type="Proteomes" id="UP000666240">
    <property type="component" value="Unassembled WGS sequence"/>
</dbReference>
<evidence type="ECO:0000256" key="2">
    <source>
        <dbReference type="SAM" id="SignalP"/>
    </source>
</evidence>
<evidence type="ECO:0008006" key="5">
    <source>
        <dbReference type="Google" id="ProtNLM"/>
    </source>
</evidence>
<feature type="chain" id="PRO_5035167252" description="PepSY domain-containing protein" evidence="2">
    <location>
        <begin position="21"/>
        <end position="147"/>
    </location>
</feature>
<reference evidence="3" key="1">
    <citation type="submission" date="2021-03" db="EMBL/GenBank/DDBJ databases">
        <title>Genome sequencing and assembly of Tianweitania sediminis.</title>
        <authorList>
            <person name="Chhetri G."/>
        </authorList>
    </citation>
    <scope>NUCLEOTIDE SEQUENCE</scope>
    <source>
        <strain evidence="3">Z8</strain>
    </source>
</reference>
<organism evidence="3 4">
    <name type="scientific">Tianweitania sediminis</name>
    <dbReference type="NCBI Taxonomy" id="1502156"/>
    <lineage>
        <taxon>Bacteria</taxon>
        <taxon>Pseudomonadati</taxon>
        <taxon>Pseudomonadota</taxon>
        <taxon>Alphaproteobacteria</taxon>
        <taxon>Hyphomicrobiales</taxon>
        <taxon>Phyllobacteriaceae</taxon>
        <taxon>Tianweitania</taxon>
    </lineage>
</organism>
<feature type="compositionally biased region" description="Low complexity" evidence="1">
    <location>
        <begin position="22"/>
        <end position="60"/>
    </location>
</feature>
<dbReference type="RefSeq" id="WP_209334699.1">
    <property type="nucleotide sequence ID" value="NZ_JAGIYY010000002.1"/>
</dbReference>
<protein>
    <recommendedName>
        <fullName evidence="5">PepSY domain-containing protein</fullName>
    </recommendedName>
</protein>
<evidence type="ECO:0000313" key="4">
    <source>
        <dbReference type="Proteomes" id="UP000666240"/>
    </source>
</evidence>
<dbReference type="EMBL" id="JAGIYY010000002">
    <property type="protein sequence ID" value="MBP0438674.1"/>
    <property type="molecule type" value="Genomic_DNA"/>
</dbReference>
<keyword evidence="4" id="KW-1185">Reference proteome</keyword>
<feature type="region of interest" description="Disordered" evidence="1">
    <location>
        <begin position="21"/>
        <end position="65"/>
    </location>
</feature>
<feature type="region of interest" description="Disordered" evidence="1">
    <location>
        <begin position="114"/>
        <end position="147"/>
    </location>
</feature>
<name>A0A8J7UJI1_9HYPH</name>
<accession>A0A8J7UJI1</accession>
<gene>
    <name evidence="3" type="ORF">J5Y06_08445</name>
</gene>
<comment type="caution">
    <text evidence="3">The sequence shown here is derived from an EMBL/GenBank/DDBJ whole genome shotgun (WGS) entry which is preliminary data.</text>
</comment>
<feature type="compositionally biased region" description="Low complexity" evidence="1">
    <location>
        <begin position="119"/>
        <end position="147"/>
    </location>
</feature>
<dbReference type="AlphaFoldDB" id="A0A8J7UJI1"/>
<evidence type="ECO:0000256" key="1">
    <source>
        <dbReference type="SAM" id="MobiDB-lite"/>
    </source>
</evidence>
<keyword evidence="2" id="KW-0732">Signal</keyword>
<proteinExistence type="predicted"/>
<evidence type="ECO:0000313" key="3">
    <source>
        <dbReference type="EMBL" id="MBP0438674.1"/>
    </source>
</evidence>
<feature type="signal peptide" evidence="2">
    <location>
        <begin position="1"/>
        <end position="20"/>
    </location>
</feature>